<dbReference type="InterPro" id="IPR002306">
    <property type="entry name" value="Trp-tRNA-ligase"/>
</dbReference>
<dbReference type="GO" id="GO:0006436">
    <property type="term" value="P:tryptophanyl-tRNA aminoacylation"/>
    <property type="evidence" value="ECO:0007669"/>
    <property type="project" value="InterPro"/>
</dbReference>
<dbReference type="Pfam" id="PF00579">
    <property type="entry name" value="tRNA-synt_1b"/>
    <property type="match status" value="1"/>
</dbReference>
<dbReference type="Gene3D" id="1.10.240.10">
    <property type="entry name" value="Tyrosyl-Transfer RNA Synthetase"/>
    <property type="match status" value="1"/>
</dbReference>
<evidence type="ECO:0000256" key="3">
    <source>
        <dbReference type="ARBA" id="ARBA00013161"/>
    </source>
</evidence>
<name>A0A8E0S082_9TREM</name>
<keyword evidence="8 12" id="KW-0067">ATP-binding</keyword>
<dbReference type="PROSITE" id="PS00178">
    <property type="entry name" value="AA_TRNA_LIGASE_I"/>
    <property type="match status" value="1"/>
</dbReference>
<reference evidence="13" key="1">
    <citation type="submission" date="2019-05" db="EMBL/GenBank/DDBJ databases">
        <title>Annotation for the trematode Fasciolopsis buski.</title>
        <authorList>
            <person name="Choi Y.-J."/>
        </authorList>
    </citation>
    <scope>NUCLEOTIDE SEQUENCE</scope>
    <source>
        <strain evidence="13">HT</strain>
        <tissue evidence="13">Whole worm</tissue>
    </source>
</reference>
<comment type="caution">
    <text evidence="13">The sequence shown here is derived from an EMBL/GenBank/DDBJ whole genome shotgun (WGS) entry which is preliminary data.</text>
</comment>
<evidence type="ECO:0000256" key="6">
    <source>
        <dbReference type="ARBA" id="ARBA00022598"/>
    </source>
</evidence>
<gene>
    <name evidence="13" type="ORF">FBUS_00233</name>
</gene>
<sequence length="409" mass="46642">MADYVDLGALSSALPNCSEDVVTPWEVATTSNRGVDYDKLIVRFGCSKISDELLERFGKICHRPLHHLLRRGIFFSHRDFEFIIKKIEDKKPFFMYTGRGPSSEALHLGHIIPFVFTKWLQDVFGVPLVIQLTDDEKFLWKDLSLDTVRKMTYENAKDIIALGFDPDKTFIFSDFQYMGQSPAFYQTICQIQRMVTFNQVRGIFGFTESDCIGKISFPAVQAAPCFAQAFPQIFGHLNTTDIGCLIPCAIDQDPYFRMTRDVAPRMNLPKPSMLYSVFFPALQGNQTKMSASNPNTSIYLTDTPKQIKTKINKFAFSGGGDTIEEHRAKGGNCEVDVSIQYLRFFLDDDVRLGQIRNNYASGELLTGELKKILIDILVRFVGEHQKRRKLVTDEVVEQFMTPRPLKLPF</sequence>
<dbReference type="PANTHER" id="PTHR10055:SF1">
    <property type="entry name" value="TRYPTOPHAN--TRNA LIGASE, CYTOPLASMIC"/>
    <property type="match status" value="1"/>
</dbReference>
<dbReference type="GO" id="GO:0004830">
    <property type="term" value="F:tryptophan-tRNA ligase activity"/>
    <property type="evidence" value="ECO:0007669"/>
    <property type="project" value="UniProtKB-EC"/>
</dbReference>
<evidence type="ECO:0000256" key="5">
    <source>
        <dbReference type="ARBA" id="ARBA00022490"/>
    </source>
</evidence>
<dbReference type="EC" id="6.1.1.2" evidence="3"/>
<dbReference type="OrthoDB" id="10261385at2759"/>
<dbReference type="InterPro" id="IPR002305">
    <property type="entry name" value="aa-tRNA-synth_Ic"/>
</dbReference>
<dbReference type="CDD" id="cd00806">
    <property type="entry name" value="TrpRS_core"/>
    <property type="match status" value="1"/>
</dbReference>
<keyword evidence="7 12" id="KW-0547">Nucleotide-binding</keyword>
<evidence type="ECO:0000313" key="13">
    <source>
        <dbReference type="EMBL" id="KAA0196004.1"/>
    </source>
</evidence>
<dbReference type="FunFam" id="3.40.50.620:FF:000033">
    <property type="entry name" value="tryptophan--tRNA ligase, cytoplasmic"/>
    <property type="match status" value="1"/>
</dbReference>
<evidence type="ECO:0000256" key="10">
    <source>
        <dbReference type="ARBA" id="ARBA00023146"/>
    </source>
</evidence>
<evidence type="ECO:0000256" key="4">
    <source>
        <dbReference type="ARBA" id="ARBA00013782"/>
    </source>
</evidence>
<keyword evidence="14" id="KW-1185">Reference proteome</keyword>
<evidence type="ECO:0000313" key="14">
    <source>
        <dbReference type="Proteomes" id="UP000728185"/>
    </source>
</evidence>
<evidence type="ECO:0000256" key="9">
    <source>
        <dbReference type="ARBA" id="ARBA00022917"/>
    </source>
</evidence>
<dbReference type="InterPro" id="IPR001412">
    <property type="entry name" value="aa-tRNA-synth_I_CS"/>
</dbReference>
<keyword evidence="9 12" id="KW-0648">Protein biosynthesis</keyword>
<evidence type="ECO:0000256" key="11">
    <source>
        <dbReference type="ARBA" id="ARBA00030268"/>
    </source>
</evidence>
<proteinExistence type="inferred from homology"/>
<evidence type="ECO:0000256" key="1">
    <source>
        <dbReference type="ARBA" id="ARBA00004496"/>
    </source>
</evidence>
<organism evidence="13 14">
    <name type="scientific">Fasciolopsis buskii</name>
    <dbReference type="NCBI Taxonomy" id="27845"/>
    <lineage>
        <taxon>Eukaryota</taxon>
        <taxon>Metazoa</taxon>
        <taxon>Spiralia</taxon>
        <taxon>Lophotrochozoa</taxon>
        <taxon>Platyhelminthes</taxon>
        <taxon>Trematoda</taxon>
        <taxon>Digenea</taxon>
        <taxon>Plagiorchiida</taxon>
        <taxon>Echinostomata</taxon>
        <taxon>Echinostomatoidea</taxon>
        <taxon>Fasciolidae</taxon>
        <taxon>Fasciolopsis</taxon>
    </lineage>
</organism>
<evidence type="ECO:0000256" key="2">
    <source>
        <dbReference type="ARBA" id="ARBA00005594"/>
    </source>
</evidence>
<dbReference type="InterPro" id="IPR014729">
    <property type="entry name" value="Rossmann-like_a/b/a_fold"/>
</dbReference>
<keyword evidence="6 12" id="KW-0436">Ligase</keyword>
<keyword evidence="10 12" id="KW-0030">Aminoacyl-tRNA synthetase</keyword>
<keyword evidence="5" id="KW-0963">Cytoplasm</keyword>
<dbReference type="GO" id="GO:0005737">
    <property type="term" value="C:cytoplasm"/>
    <property type="evidence" value="ECO:0007669"/>
    <property type="project" value="UniProtKB-SubCell"/>
</dbReference>
<comment type="similarity">
    <text evidence="2 12">Belongs to the class-I aminoacyl-tRNA synthetase family.</text>
</comment>
<dbReference type="EMBL" id="LUCM01003298">
    <property type="protein sequence ID" value="KAA0196004.1"/>
    <property type="molecule type" value="Genomic_DNA"/>
</dbReference>
<dbReference type="PANTHER" id="PTHR10055">
    <property type="entry name" value="TRYPTOPHANYL-TRNA SYNTHETASE"/>
    <property type="match status" value="1"/>
</dbReference>
<dbReference type="NCBIfam" id="TIGR00233">
    <property type="entry name" value="trpS"/>
    <property type="match status" value="1"/>
</dbReference>
<evidence type="ECO:0000256" key="8">
    <source>
        <dbReference type="ARBA" id="ARBA00022840"/>
    </source>
</evidence>
<comment type="subcellular location">
    <subcellularLocation>
        <location evidence="1">Cytoplasm</location>
    </subcellularLocation>
</comment>
<dbReference type="SUPFAM" id="SSF52374">
    <property type="entry name" value="Nucleotidylyl transferase"/>
    <property type="match status" value="1"/>
</dbReference>
<dbReference type="PRINTS" id="PR01039">
    <property type="entry name" value="TRNASYNTHTRP"/>
</dbReference>
<dbReference type="FunFam" id="1.10.240.10:FF:000003">
    <property type="entry name" value="Tryptophan--tRNA ligase, cytoplasmic"/>
    <property type="match status" value="1"/>
</dbReference>
<dbReference type="GO" id="GO:0005524">
    <property type="term" value="F:ATP binding"/>
    <property type="evidence" value="ECO:0007669"/>
    <property type="project" value="UniProtKB-KW"/>
</dbReference>
<dbReference type="Gene3D" id="3.40.50.620">
    <property type="entry name" value="HUPs"/>
    <property type="match status" value="1"/>
</dbReference>
<dbReference type="AlphaFoldDB" id="A0A8E0S082"/>
<dbReference type="Proteomes" id="UP000728185">
    <property type="component" value="Unassembled WGS sequence"/>
</dbReference>
<evidence type="ECO:0000256" key="7">
    <source>
        <dbReference type="ARBA" id="ARBA00022741"/>
    </source>
</evidence>
<protein>
    <recommendedName>
        <fullName evidence="4">Tryptophan--tRNA ligase, cytoplasmic</fullName>
        <ecNumber evidence="3">6.1.1.2</ecNumber>
    </recommendedName>
    <alternativeName>
        <fullName evidence="11">Tryptophanyl-tRNA synthetase</fullName>
    </alternativeName>
</protein>
<evidence type="ECO:0000256" key="12">
    <source>
        <dbReference type="RuleBase" id="RU363036"/>
    </source>
</evidence>
<accession>A0A8E0S082</accession>